<name>A0AAV1MYN6_SCOSC</name>
<dbReference type="SUPFAM" id="SSF57055">
    <property type="entry name" value="Agouti-related protein"/>
    <property type="match status" value="1"/>
</dbReference>
<dbReference type="AlphaFoldDB" id="A0AAV1MYN6"/>
<evidence type="ECO:0000313" key="8">
    <source>
        <dbReference type="EMBL" id="CAK6952245.1"/>
    </source>
</evidence>
<evidence type="ECO:0000256" key="3">
    <source>
        <dbReference type="ARBA" id="ARBA00022729"/>
    </source>
</evidence>
<dbReference type="Proteomes" id="UP001314229">
    <property type="component" value="Unassembled WGS sequence"/>
</dbReference>
<accession>A0AAV1MYN6</accession>
<evidence type="ECO:0000256" key="5">
    <source>
        <dbReference type="ARBA" id="ARBA00023157"/>
    </source>
</evidence>
<feature type="domain" description="Agouti" evidence="7">
    <location>
        <begin position="69"/>
        <end position="107"/>
    </location>
</feature>
<feature type="disulfide bond" evidence="6">
    <location>
        <begin position="91"/>
        <end position="98"/>
    </location>
</feature>
<dbReference type="GO" id="GO:0009755">
    <property type="term" value="P:hormone-mediated signaling pathway"/>
    <property type="evidence" value="ECO:0007669"/>
    <property type="project" value="InterPro"/>
</dbReference>
<feature type="disulfide bond" evidence="6">
    <location>
        <begin position="82"/>
        <end position="100"/>
    </location>
</feature>
<evidence type="ECO:0000256" key="6">
    <source>
        <dbReference type="PROSITE-ProRule" id="PRU00494"/>
    </source>
</evidence>
<evidence type="ECO:0000256" key="4">
    <source>
        <dbReference type="ARBA" id="ARBA00022854"/>
    </source>
</evidence>
<gene>
    <name evidence="8" type="ORF">FSCOSCO3_A009229</name>
</gene>
<dbReference type="SMART" id="SM00792">
    <property type="entry name" value="Agouti"/>
    <property type="match status" value="1"/>
</dbReference>
<dbReference type="GO" id="GO:2000253">
    <property type="term" value="P:positive regulation of feeding behavior"/>
    <property type="evidence" value="ECO:0007669"/>
    <property type="project" value="TreeGrafter"/>
</dbReference>
<dbReference type="InterPro" id="IPR036836">
    <property type="entry name" value="Agouti_dom_sf"/>
</dbReference>
<dbReference type="EMBL" id="CAWUFR010000009">
    <property type="protein sequence ID" value="CAK6952245.1"/>
    <property type="molecule type" value="Genomic_DNA"/>
</dbReference>
<evidence type="ECO:0000259" key="7">
    <source>
        <dbReference type="PROSITE" id="PS51150"/>
    </source>
</evidence>
<dbReference type="PANTHER" id="PTHR16551">
    <property type="entry name" value="AGOUTI RELATED"/>
    <property type="match status" value="1"/>
</dbReference>
<keyword evidence="2" id="KW-0964">Secreted</keyword>
<dbReference type="PROSITE" id="PS51150">
    <property type="entry name" value="AGOUTI_2"/>
    <property type="match status" value="1"/>
</dbReference>
<dbReference type="GO" id="GO:0005184">
    <property type="term" value="F:neuropeptide hormone activity"/>
    <property type="evidence" value="ECO:0007669"/>
    <property type="project" value="TreeGrafter"/>
</dbReference>
<feature type="disulfide bond" evidence="6">
    <location>
        <begin position="86"/>
        <end position="107"/>
    </location>
</feature>
<proteinExistence type="predicted"/>
<comment type="subcellular location">
    <subcellularLocation>
        <location evidence="1">Secreted</location>
    </subcellularLocation>
</comment>
<keyword evidence="5 6" id="KW-1015">Disulfide bond</keyword>
<reference evidence="8 9" key="1">
    <citation type="submission" date="2024-01" db="EMBL/GenBank/DDBJ databases">
        <authorList>
            <person name="Alioto T."/>
            <person name="Alioto T."/>
            <person name="Gomez Garrido J."/>
        </authorList>
    </citation>
    <scope>NUCLEOTIDE SEQUENCE [LARGE SCALE GENOMIC DNA]</scope>
</reference>
<dbReference type="GO" id="GO:0008343">
    <property type="term" value="P:adult feeding behavior"/>
    <property type="evidence" value="ECO:0007669"/>
    <property type="project" value="TreeGrafter"/>
</dbReference>
<dbReference type="Gene3D" id="4.10.760.10">
    <property type="entry name" value="Agouti domain"/>
    <property type="match status" value="1"/>
</dbReference>
<dbReference type="GO" id="GO:0005615">
    <property type="term" value="C:extracellular space"/>
    <property type="evidence" value="ECO:0007669"/>
    <property type="project" value="TreeGrafter"/>
</dbReference>
<evidence type="ECO:0000256" key="1">
    <source>
        <dbReference type="ARBA" id="ARBA00004613"/>
    </source>
</evidence>
<keyword evidence="9" id="KW-1185">Reference proteome</keyword>
<organism evidence="8 9">
    <name type="scientific">Scomber scombrus</name>
    <name type="common">Atlantic mackerel</name>
    <name type="synonym">Scomber vernalis</name>
    <dbReference type="NCBI Taxonomy" id="13677"/>
    <lineage>
        <taxon>Eukaryota</taxon>
        <taxon>Metazoa</taxon>
        <taxon>Chordata</taxon>
        <taxon>Craniata</taxon>
        <taxon>Vertebrata</taxon>
        <taxon>Euteleostomi</taxon>
        <taxon>Actinopterygii</taxon>
        <taxon>Neopterygii</taxon>
        <taxon>Teleostei</taxon>
        <taxon>Neoteleostei</taxon>
        <taxon>Acanthomorphata</taxon>
        <taxon>Pelagiaria</taxon>
        <taxon>Scombriformes</taxon>
        <taxon>Scombridae</taxon>
        <taxon>Scomber</taxon>
    </lineage>
</organism>
<protein>
    <submittedName>
        <fullName evidence="8">Agouti-signaling protein 2b isoform X2</fullName>
    </submittedName>
</protein>
<dbReference type="GO" id="GO:0070996">
    <property type="term" value="F:type 1 melanocortin receptor binding"/>
    <property type="evidence" value="ECO:0007669"/>
    <property type="project" value="TreeGrafter"/>
</dbReference>
<dbReference type="Pfam" id="PF05039">
    <property type="entry name" value="Agouti"/>
    <property type="match status" value="1"/>
</dbReference>
<comment type="caution">
    <text evidence="8">The sequence shown here is derived from an EMBL/GenBank/DDBJ whole genome shotgun (WGS) entry which is preliminary data.</text>
</comment>
<dbReference type="PANTHER" id="PTHR16551:SF5">
    <property type="entry name" value="AGOUTI-RELATED PEPTIDE 2"/>
    <property type="match status" value="1"/>
</dbReference>
<evidence type="ECO:0000256" key="2">
    <source>
        <dbReference type="ARBA" id="ARBA00022525"/>
    </source>
</evidence>
<dbReference type="InterPro" id="IPR027300">
    <property type="entry name" value="Agouti_dom"/>
</dbReference>
<evidence type="ECO:0000313" key="9">
    <source>
        <dbReference type="Proteomes" id="UP001314229"/>
    </source>
</evidence>
<dbReference type="InterPro" id="IPR007733">
    <property type="entry name" value="Agouti"/>
</dbReference>
<comment type="caution">
    <text evidence="6">Lacks conserved residue(s) required for the propagation of feature annotation.</text>
</comment>
<keyword evidence="4" id="KW-0960">Knottin</keyword>
<keyword evidence="3" id="KW-0732">Signal</keyword>
<sequence>MSNNQSGFHSWHSTETALVKFTNDLLLAANTVWNQGKNRRLFARRKISTPQESHIPRHKTELMTPARRCSRLMESCSSHTPCCDPCASCRCRLFNTICHCWRMNPMCLKRT</sequence>
<dbReference type="GO" id="GO:0007218">
    <property type="term" value="P:neuropeptide signaling pathway"/>
    <property type="evidence" value="ECO:0007669"/>
    <property type="project" value="TreeGrafter"/>
</dbReference>